<dbReference type="Pfam" id="PF12833">
    <property type="entry name" value="HTH_18"/>
    <property type="match status" value="1"/>
</dbReference>
<organism evidence="5 6">
    <name type="scientific">Aureibacter tunicatorum</name>
    <dbReference type="NCBI Taxonomy" id="866807"/>
    <lineage>
        <taxon>Bacteria</taxon>
        <taxon>Pseudomonadati</taxon>
        <taxon>Bacteroidota</taxon>
        <taxon>Cytophagia</taxon>
        <taxon>Cytophagales</taxon>
        <taxon>Persicobacteraceae</taxon>
        <taxon>Aureibacter</taxon>
    </lineage>
</organism>
<dbReference type="EMBL" id="JAVDQD010000004">
    <property type="protein sequence ID" value="MDR6240435.1"/>
    <property type="molecule type" value="Genomic_DNA"/>
</dbReference>
<dbReference type="PANTHER" id="PTHR43280">
    <property type="entry name" value="ARAC-FAMILY TRANSCRIPTIONAL REGULATOR"/>
    <property type="match status" value="1"/>
</dbReference>
<dbReference type="GO" id="GO:0043565">
    <property type="term" value="F:sequence-specific DNA binding"/>
    <property type="evidence" value="ECO:0007669"/>
    <property type="project" value="InterPro"/>
</dbReference>
<proteinExistence type="predicted"/>
<keyword evidence="1" id="KW-0805">Transcription regulation</keyword>
<gene>
    <name evidence="5" type="ORF">HNQ88_003501</name>
</gene>
<keyword evidence="6" id="KW-1185">Reference proteome</keyword>
<dbReference type="Gene3D" id="1.10.10.60">
    <property type="entry name" value="Homeodomain-like"/>
    <property type="match status" value="1"/>
</dbReference>
<evidence type="ECO:0000256" key="2">
    <source>
        <dbReference type="ARBA" id="ARBA00023125"/>
    </source>
</evidence>
<sequence>MKYIEFNKTLCNVTFLMNVIDLQSKCAIEMTSETQSAGFFQIYFIEQAEGYLKLNESKIDLKPCTLIFISQDQKYSWHLSSDQFEGKLMVFQEDFLNDFFSDQYFIYRLLFFYQTTYPLSMPISKPLFEDTMGKLSDIRQEILHVQSDSAHMIRSILYNILITINRAYAEHNHIDHAIALDNTAYQFRKLVEKHIYTDHKVEDYSSMMNLSRVAINKAVKSQFNITATDFIKSRLLFEIKMKLIHTAKTVSEIAHEFNFSEIQHIHRFFKQKTGISPMEYRLNYQNEGT</sequence>
<dbReference type="PANTHER" id="PTHR43280:SF32">
    <property type="entry name" value="TRANSCRIPTIONAL REGULATORY PROTEIN"/>
    <property type="match status" value="1"/>
</dbReference>
<keyword evidence="3" id="KW-0804">Transcription</keyword>
<evidence type="ECO:0000313" key="5">
    <source>
        <dbReference type="EMBL" id="MDR6240435.1"/>
    </source>
</evidence>
<dbReference type="SUPFAM" id="SSF46689">
    <property type="entry name" value="Homeodomain-like"/>
    <property type="match status" value="1"/>
</dbReference>
<dbReference type="GO" id="GO:0003700">
    <property type="term" value="F:DNA-binding transcription factor activity"/>
    <property type="evidence" value="ECO:0007669"/>
    <property type="project" value="InterPro"/>
</dbReference>
<reference evidence="5" key="1">
    <citation type="submission" date="2023-07" db="EMBL/GenBank/DDBJ databases">
        <title>Genomic Encyclopedia of Type Strains, Phase IV (KMG-IV): sequencing the most valuable type-strain genomes for metagenomic binning, comparative biology and taxonomic classification.</title>
        <authorList>
            <person name="Goeker M."/>
        </authorList>
    </citation>
    <scope>NUCLEOTIDE SEQUENCE</scope>
    <source>
        <strain evidence="5">DSM 26174</strain>
    </source>
</reference>
<comment type="caution">
    <text evidence="5">The sequence shown here is derived from an EMBL/GenBank/DDBJ whole genome shotgun (WGS) entry which is preliminary data.</text>
</comment>
<dbReference type="PROSITE" id="PS01124">
    <property type="entry name" value="HTH_ARAC_FAMILY_2"/>
    <property type="match status" value="1"/>
</dbReference>
<evidence type="ECO:0000256" key="1">
    <source>
        <dbReference type="ARBA" id="ARBA00023015"/>
    </source>
</evidence>
<dbReference type="AlphaFoldDB" id="A0AAE3XR74"/>
<feature type="domain" description="HTH araC/xylS-type" evidence="4">
    <location>
        <begin position="185"/>
        <end position="283"/>
    </location>
</feature>
<name>A0AAE3XR74_9BACT</name>
<evidence type="ECO:0000256" key="3">
    <source>
        <dbReference type="ARBA" id="ARBA00023163"/>
    </source>
</evidence>
<dbReference type="SMART" id="SM00342">
    <property type="entry name" value="HTH_ARAC"/>
    <property type="match status" value="1"/>
</dbReference>
<protein>
    <submittedName>
        <fullName evidence="5">AraC family transcriptional activator of pobA</fullName>
    </submittedName>
</protein>
<keyword evidence="2" id="KW-0238">DNA-binding</keyword>
<evidence type="ECO:0000313" key="6">
    <source>
        <dbReference type="Proteomes" id="UP001185092"/>
    </source>
</evidence>
<dbReference type="InterPro" id="IPR018060">
    <property type="entry name" value="HTH_AraC"/>
</dbReference>
<accession>A0AAE3XR74</accession>
<dbReference type="InterPro" id="IPR009057">
    <property type="entry name" value="Homeodomain-like_sf"/>
</dbReference>
<dbReference type="RefSeq" id="WP_309940361.1">
    <property type="nucleotide sequence ID" value="NZ_AP025305.1"/>
</dbReference>
<evidence type="ECO:0000259" key="4">
    <source>
        <dbReference type="PROSITE" id="PS01124"/>
    </source>
</evidence>
<dbReference type="Proteomes" id="UP001185092">
    <property type="component" value="Unassembled WGS sequence"/>
</dbReference>